<dbReference type="EMBL" id="GGFL01012878">
    <property type="protein sequence ID" value="MBW77056.1"/>
    <property type="molecule type" value="Transcribed_RNA"/>
</dbReference>
<sequence length="133" mass="15527">MVAVLFFFYFTSGSVNGLEFDRSLLACTGRCRRSRRMVIYFFSNLKSFCLFFSLFSSKVASVACCLCRCGGLPGEWLRMIRGHLLPFSRDLRLWVKARGNRRVEAFRGWFKERFRNVTILRSSSSRSRARAHE</sequence>
<protein>
    <submittedName>
        <fullName evidence="2">Putative secreted protein</fullName>
    </submittedName>
</protein>
<feature type="chain" id="PRO_5014818153" evidence="1">
    <location>
        <begin position="18"/>
        <end position="133"/>
    </location>
</feature>
<organism evidence="2">
    <name type="scientific">Anopheles darlingi</name>
    <name type="common">Mosquito</name>
    <dbReference type="NCBI Taxonomy" id="43151"/>
    <lineage>
        <taxon>Eukaryota</taxon>
        <taxon>Metazoa</taxon>
        <taxon>Ecdysozoa</taxon>
        <taxon>Arthropoda</taxon>
        <taxon>Hexapoda</taxon>
        <taxon>Insecta</taxon>
        <taxon>Pterygota</taxon>
        <taxon>Neoptera</taxon>
        <taxon>Endopterygota</taxon>
        <taxon>Diptera</taxon>
        <taxon>Nematocera</taxon>
        <taxon>Culicoidea</taxon>
        <taxon>Culicidae</taxon>
        <taxon>Anophelinae</taxon>
        <taxon>Anopheles</taxon>
    </lineage>
</organism>
<proteinExistence type="predicted"/>
<keyword evidence="1" id="KW-0732">Signal</keyword>
<reference evidence="2" key="1">
    <citation type="submission" date="2018-01" db="EMBL/GenBank/DDBJ databases">
        <title>An insight into the sialome of Amazonian anophelines.</title>
        <authorList>
            <person name="Ribeiro J.M."/>
            <person name="Scarpassa V."/>
            <person name="Calvo E."/>
        </authorList>
    </citation>
    <scope>NUCLEOTIDE SEQUENCE</scope>
</reference>
<name>A0A2M4DHL5_ANODA</name>
<evidence type="ECO:0000313" key="2">
    <source>
        <dbReference type="EMBL" id="MBW77056.1"/>
    </source>
</evidence>
<dbReference type="AlphaFoldDB" id="A0A2M4DHL5"/>
<evidence type="ECO:0000256" key="1">
    <source>
        <dbReference type="SAM" id="SignalP"/>
    </source>
</evidence>
<feature type="signal peptide" evidence="1">
    <location>
        <begin position="1"/>
        <end position="17"/>
    </location>
</feature>
<accession>A0A2M4DHL5</accession>